<dbReference type="Gene3D" id="1.10.10.10">
    <property type="entry name" value="Winged helix-like DNA-binding domain superfamily/Winged helix DNA-binding domain"/>
    <property type="match status" value="1"/>
</dbReference>
<name>A0A0B7MKR0_9FIRM</name>
<dbReference type="InterPro" id="IPR023187">
    <property type="entry name" value="Tscrpt_reg_MarR-type_CS"/>
</dbReference>
<dbReference type="Pfam" id="PF12802">
    <property type="entry name" value="MarR_2"/>
    <property type="match status" value="1"/>
</dbReference>
<dbReference type="SUPFAM" id="SSF46785">
    <property type="entry name" value="Winged helix' DNA-binding domain"/>
    <property type="match status" value="1"/>
</dbReference>
<dbReference type="PROSITE" id="PS50995">
    <property type="entry name" value="HTH_MARR_2"/>
    <property type="match status" value="1"/>
</dbReference>
<sequence>MTRFQLLVSISSRIIQAGQLCVINALREKNLGSAEANVLMFLYSNGDGVKQDDIVSGVDVSKPAISRTVTSLVKKGYITRKHSPTDKRAYLVYLTEKARREEEHIQKQYADLVIAAAAGIPEDKIEEFIEIFRQVADNLEEHRKAILE</sequence>
<dbReference type="InterPro" id="IPR036390">
    <property type="entry name" value="WH_DNA-bd_sf"/>
</dbReference>
<accession>A0A0B7MKR0</accession>
<dbReference type="GO" id="GO:0003677">
    <property type="term" value="F:DNA binding"/>
    <property type="evidence" value="ECO:0007669"/>
    <property type="project" value="UniProtKB-KW"/>
</dbReference>
<dbReference type="RefSeq" id="WP_044664697.1">
    <property type="nucleotide sequence ID" value="NZ_CDRZ01000124.1"/>
</dbReference>
<evidence type="ECO:0000313" key="6">
    <source>
        <dbReference type="Proteomes" id="UP000046155"/>
    </source>
</evidence>
<dbReference type="AlphaFoldDB" id="A0A0B7MKR0"/>
<feature type="domain" description="HTH marR-type" evidence="4">
    <location>
        <begin position="1"/>
        <end position="137"/>
    </location>
</feature>
<dbReference type="InterPro" id="IPR036388">
    <property type="entry name" value="WH-like_DNA-bd_sf"/>
</dbReference>
<evidence type="ECO:0000256" key="3">
    <source>
        <dbReference type="ARBA" id="ARBA00023163"/>
    </source>
</evidence>
<keyword evidence="2" id="KW-0238">DNA-binding</keyword>
<dbReference type="OrthoDB" id="6462103at2"/>
<protein>
    <recommendedName>
        <fullName evidence="4">HTH marR-type domain-containing protein</fullName>
    </recommendedName>
</protein>
<keyword evidence="6" id="KW-1185">Reference proteome</keyword>
<evidence type="ECO:0000313" key="5">
    <source>
        <dbReference type="EMBL" id="CEO88571.1"/>
    </source>
</evidence>
<dbReference type="PRINTS" id="PR00598">
    <property type="entry name" value="HTHMARR"/>
</dbReference>
<organism evidence="5 6">
    <name type="scientific">Syntrophaceticus schinkii</name>
    <dbReference type="NCBI Taxonomy" id="499207"/>
    <lineage>
        <taxon>Bacteria</taxon>
        <taxon>Bacillati</taxon>
        <taxon>Bacillota</taxon>
        <taxon>Clostridia</taxon>
        <taxon>Thermoanaerobacterales</taxon>
        <taxon>Thermoanaerobacterales Family III. Incertae Sedis</taxon>
        <taxon>Syntrophaceticus</taxon>
    </lineage>
</organism>
<dbReference type="PANTHER" id="PTHR42756:SF1">
    <property type="entry name" value="TRANSCRIPTIONAL REPRESSOR OF EMRAB OPERON"/>
    <property type="match status" value="1"/>
</dbReference>
<dbReference type="InterPro" id="IPR000835">
    <property type="entry name" value="HTH_MarR-typ"/>
</dbReference>
<dbReference type="EMBL" id="CDRZ01000124">
    <property type="protein sequence ID" value="CEO88571.1"/>
    <property type="molecule type" value="Genomic_DNA"/>
</dbReference>
<proteinExistence type="predicted"/>
<dbReference type="PANTHER" id="PTHR42756">
    <property type="entry name" value="TRANSCRIPTIONAL REGULATOR, MARR"/>
    <property type="match status" value="1"/>
</dbReference>
<gene>
    <name evidence="5" type="ORF">SSCH_210011</name>
</gene>
<evidence type="ECO:0000256" key="1">
    <source>
        <dbReference type="ARBA" id="ARBA00023015"/>
    </source>
</evidence>
<evidence type="ECO:0000259" key="4">
    <source>
        <dbReference type="PROSITE" id="PS50995"/>
    </source>
</evidence>
<keyword evidence="1" id="KW-0805">Transcription regulation</keyword>
<reference evidence="6" key="1">
    <citation type="submission" date="2015-01" db="EMBL/GenBank/DDBJ databases">
        <authorList>
            <person name="Manzoor Shahid"/>
            <person name="Zubair Saima"/>
        </authorList>
    </citation>
    <scope>NUCLEOTIDE SEQUENCE [LARGE SCALE GENOMIC DNA]</scope>
    <source>
        <strain evidence="6">Sp3</strain>
    </source>
</reference>
<dbReference type="GO" id="GO:0003700">
    <property type="term" value="F:DNA-binding transcription factor activity"/>
    <property type="evidence" value="ECO:0007669"/>
    <property type="project" value="InterPro"/>
</dbReference>
<dbReference type="SMART" id="SM00347">
    <property type="entry name" value="HTH_MARR"/>
    <property type="match status" value="1"/>
</dbReference>
<dbReference type="PROSITE" id="PS01117">
    <property type="entry name" value="HTH_MARR_1"/>
    <property type="match status" value="1"/>
</dbReference>
<evidence type="ECO:0000256" key="2">
    <source>
        <dbReference type="ARBA" id="ARBA00023125"/>
    </source>
</evidence>
<keyword evidence="3" id="KW-0804">Transcription</keyword>
<dbReference type="Proteomes" id="UP000046155">
    <property type="component" value="Unassembled WGS sequence"/>
</dbReference>